<comment type="subcellular location">
    <subcellularLocation>
        <location evidence="1">Secreted</location>
        <location evidence="1">Cell wall</location>
    </subcellularLocation>
</comment>
<evidence type="ECO:0000256" key="2">
    <source>
        <dbReference type="ARBA" id="ARBA00008834"/>
    </source>
</evidence>
<evidence type="ECO:0000256" key="4">
    <source>
        <dbReference type="ARBA" id="ARBA00022525"/>
    </source>
</evidence>
<organism evidence="11 12">
    <name type="scientific">Gossypium raimondii</name>
    <name type="common">Peruvian cotton</name>
    <name type="synonym">Gossypium klotzschianum subsp. raimondii</name>
    <dbReference type="NCBI Taxonomy" id="29730"/>
    <lineage>
        <taxon>Eukaryota</taxon>
        <taxon>Viridiplantae</taxon>
        <taxon>Streptophyta</taxon>
        <taxon>Embryophyta</taxon>
        <taxon>Tracheophyta</taxon>
        <taxon>Spermatophyta</taxon>
        <taxon>Magnoliopsida</taxon>
        <taxon>eudicotyledons</taxon>
        <taxon>Gunneridae</taxon>
        <taxon>Pentapetalae</taxon>
        <taxon>rosids</taxon>
        <taxon>malvids</taxon>
        <taxon>Malvales</taxon>
        <taxon>Malvaceae</taxon>
        <taxon>Malvoideae</taxon>
        <taxon>Gossypium</taxon>
    </lineage>
</organism>
<dbReference type="Proteomes" id="UP000593578">
    <property type="component" value="Unassembled WGS sequence"/>
</dbReference>
<gene>
    <name evidence="11" type="ORF">Gorai_014038</name>
</gene>
<evidence type="ECO:0000256" key="7">
    <source>
        <dbReference type="ARBA" id="ARBA00023316"/>
    </source>
</evidence>
<evidence type="ECO:0000256" key="3">
    <source>
        <dbReference type="ARBA" id="ARBA00022512"/>
    </source>
</evidence>
<evidence type="ECO:0000256" key="9">
    <source>
        <dbReference type="RuleBase" id="RU361169"/>
    </source>
</evidence>
<reference evidence="11 12" key="1">
    <citation type="journal article" date="2019" name="Genome Biol. Evol.">
        <title>Insights into the evolution of the New World diploid cottons (Gossypium, subgenus Houzingenia) based on genome sequencing.</title>
        <authorList>
            <person name="Grover C.E."/>
            <person name="Arick M.A. 2nd"/>
            <person name="Thrash A."/>
            <person name="Conover J.L."/>
            <person name="Sanders W.S."/>
            <person name="Peterson D.G."/>
            <person name="Frelichowski J.E."/>
            <person name="Scheffler J.A."/>
            <person name="Scheffler B.E."/>
            <person name="Wendel J.F."/>
        </authorList>
    </citation>
    <scope>NUCLEOTIDE SEQUENCE [LARGE SCALE GENOMIC DNA]</scope>
    <source>
        <strain evidence="11">8</strain>
        <tissue evidence="11">Leaf</tissue>
    </source>
</reference>
<dbReference type="AlphaFoldDB" id="A0A7J8P211"/>
<feature type="domain" description="RNA-binding protein Tab2/Atab2 C-terminal" evidence="10">
    <location>
        <begin position="339"/>
        <end position="410"/>
    </location>
</feature>
<dbReference type="InterPro" id="IPR046761">
    <property type="entry name" value="Tab2-like_C"/>
</dbReference>
<evidence type="ECO:0000256" key="8">
    <source>
        <dbReference type="PROSITE-ProRule" id="PRU10052"/>
    </source>
</evidence>
<evidence type="ECO:0000259" key="10">
    <source>
        <dbReference type="Pfam" id="PF20429"/>
    </source>
</evidence>
<dbReference type="PROSITE" id="PS00502">
    <property type="entry name" value="POLYGALACTURONASE"/>
    <property type="match status" value="1"/>
</dbReference>
<protein>
    <recommendedName>
        <fullName evidence="10">RNA-binding protein Tab2/Atab2 C-terminal domain-containing protein</fullName>
    </recommendedName>
</protein>
<dbReference type="SMART" id="SM00710">
    <property type="entry name" value="PbH1"/>
    <property type="match status" value="4"/>
</dbReference>
<dbReference type="InterPro" id="IPR011050">
    <property type="entry name" value="Pectin_lyase_fold/virulence"/>
</dbReference>
<accession>A0A7J8P211</accession>
<dbReference type="Pfam" id="PF20429">
    <property type="entry name" value="Tab2-like_C"/>
    <property type="match status" value="1"/>
</dbReference>
<dbReference type="InterPro" id="IPR012334">
    <property type="entry name" value="Pectin_lyas_fold"/>
</dbReference>
<dbReference type="InterPro" id="IPR000743">
    <property type="entry name" value="Glyco_hydro_28"/>
</dbReference>
<keyword evidence="5 9" id="KW-0378">Hydrolase</keyword>
<keyword evidence="3" id="KW-0134">Cell wall</keyword>
<dbReference type="Gene3D" id="2.160.20.10">
    <property type="entry name" value="Single-stranded right-handed beta-helix, Pectin lyase-like"/>
    <property type="match status" value="1"/>
</dbReference>
<evidence type="ECO:0000256" key="5">
    <source>
        <dbReference type="ARBA" id="ARBA00022801"/>
    </source>
</evidence>
<feature type="non-terminal residue" evidence="11">
    <location>
        <position position="1"/>
    </location>
</feature>
<evidence type="ECO:0000313" key="12">
    <source>
        <dbReference type="Proteomes" id="UP000593578"/>
    </source>
</evidence>
<dbReference type="InterPro" id="IPR006626">
    <property type="entry name" value="PbH1"/>
</dbReference>
<keyword evidence="4" id="KW-0964">Secreted</keyword>
<name>A0A7J8P211_GOSRA</name>
<proteinExistence type="inferred from homology"/>
<dbReference type="Pfam" id="PF00295">
    <property type="entry name" value="Glyco_hydro_28"/>
    <property type="match status" value="1"/>
</dbReference>
<dbReference type="GO" id="GO:0071555">
    <property type="term" value="P:cell wall organization"/>
    <property type="evidence" value="ECO:0007669"/>
    <property type="project" value="UniProtKB-KW"/>
</dbReference>
<evidence type="ECO:0000256" key="1">
    <source>
        <dbReference type="ARBA" id="ARBA00004191"/>
    </source>
</evidence>
<sequence length="451" mass="49370">AFKEAWELACNSSQGAIVVVPKNKIYHLKPIDFFGPCNSPLIVKIHGTIKATVHHSDYKAHGRRRCLYFANVQNLRVEGGGIINGNGRTWWQNSCKINIALALTFSQCSNLRVAGLRIRNAQQMHLSFNKCVNVKALNLSVIAPGNSPNTDGIHVSETHNIHIKNCVIKTGDDCISVVSGSQNVRATDITCGPGHGISIGSLGARNSAAYVSNVIVNRATISDTTNGVRIKTWQGGSGYAKNIKFQNIMVHNVSNPIIIDQNYCDHHKSPCPCFSAFPTASQQLSNCSGCHCCCEYQIPSIIVELSFGLSSSSSSIGFSNIAFRIQLRVLIQTLLRLDQNVLLAALMKSGLEVCSVEVNTTGACLILSFGNSTRYVHATFKKSPITTSEDEAREAVKKACKGLHYFAIQEAWIQMLMLDSGCYWTYHLQLRLNGLLKLFAFISNCSKKASR</sequence>
<keyword evidence="6 9" id="KW-0326">Glycosidase</keyword>
<comment type="caution">
    <text evidence="11">The sequence shown here is derived from an EMBL/GenBank/DDBJ whole genome shotgun (WGS) entry which is preliminary data.</text>
</comment>
<evidence type="ECO:0000313" key="11">
    <source>
        <dbReference type="EMBL" id="MBA0583168.1"/>
    </source>
</evidence>
<dbReference type="SUPFAM" id="SSF51126">
    <property type="entry name" value="Pectin lyase-like"/>
    <property type="match status" value="1"/>
</dbReference>
<dbReference type="GO" id="GO:0005975">
    <property type="term" value="P:carbohydrate metabolic process"/>
    <property type="evidence" value="ECO:0007669"/>
    <property type="project" value="InterPro"/>
</dbReference>
<dbReference type="EMBL" id="JABEZZ010000004">
    <property type="protein sequence ID" value="MBA0583168.1"/>
    <property type="molecule type" value="Genomic_DNA"/>
</dbReference>
<comment type="similarity">
    <text evidence="2 9">Belongs to the glycosyl hydrolase 28 family.</text>
</comment>
<dbReference type="GO" id="GO:0004650">
    <property type="term" value="F:polygalacturonase activity"/>
    <property type="evidence" value="ECO:0007669"/>
    <property type="project" value="InterPro"/>
</dbReference>
<dbReference type="PANTHER" id="PTHR31375">
    <property type="match status" value="1"/>
</dbReference>
<feature type="active site" evidence="8">
    <location>
        <position position="195"/>
    </location>
</feature>
<keyword evidence="7" id="KW-0961">Cell wall biogenesis/degradation</keyword>
<evidence type="ECO:0000256" key="6">
    <source>
        <dbReference type="ARBA" id="ARBA00023295"/>
    </source>
</evidence>